<organism evidence="2 3">
    <name type="scientific">Coccomyxa subellipsoidea</name>
    <dbReference type="NCBI Taxonomy" id="248742"/>
    <lineage>
        <taxon>Eukaryota</taxon>
        <taxon>Viridiplantae</taxon>
        <taxon>Chlorophyta</taxon>
        <taxon>core chlorophytes</taxon>
        <taxon>Trebouxiophyceae</taxon>
        <taxon>Trebouxiophyceae incertae sedis</taxon>
        <taxon>Coccomyxaceae</taxon>
        <taxon>Coccomyxa</taxon>
    </lineage>
</organism>
<keyword evidence="3" id="KW-1185">Reference proteome</keyword>
<evidence type="ECO:0000313" key="3">
    <source>
        <dbReference type="Proteomes" id="UP001491310"/>
    </source>
</evidence>
<sequence length="274" mass="29097">MPNLLEKLKSLKHLNVDKQMEESEDVQQTPSDPSVRKAAALLEACGSASPSQPAGQAECDVYQTPTSQAVKDAEADVGDLPDKGRATSFISSLTSRISRAASFHASHSDLQKLDTSAAPRARTLAFSKSQPDLKAAMSVGLPPAGLVVLGKEARRRSRRYVQSEDGTLVAQHPEASAASAPGRGVERERRHLSRKISSCKLVISTDPLEEKPGDIMLNPEVVEFASGALAALGGHYTGEIQFSGKSARVARRMSQRGTRDQDGQPITACVGVGA</sequence>
<name>A0ABR2YFP3_9CHLO</name>
<accession>A0ABR2YFP3</accession>
<dbReference type="Proteomes" id="UP001491310">
    <property type="component" value="Unassembled WGS sequence"/>
</dbReference>
<comment type="caution">
    <text evidence="2">The sequence shown here is derived from an EMBL/GenBank/DDBJ whole genome shotgun (WGS) entry which is preliminary data.</text>
</comment>
<feature type="region of interest" description="Disordered" evidence="1">
    <location>
        <begin position="15"/>
        <end position="35"/>
    </location>
</feature>
<reference evidence="2 3" key="1">
    <citation type="journal article" date="2024" name="Nat. Commun.">
        <title>Phylogenomics reveals the evolutionary origins of lichenization in chlorophyte algae.</title>
        <authorList>
            <person name="Puginier C."/>
            <person name="Libourel C."/>
            <person name="Otte J."/>
            <person name="Skaloud P."/>
            <person name="Haon M."/>
            <person name="Grisel S."/>
            <person name="Petersen M."/>
            <person name="Berrin J.G."/>
            <person name="Delaux P.M."/>
            <person name="Dal Grande F."/>
            <person name="Keller J."/>
        </authorList>
    </citation>
    <scope>NUCLEOTIDE SEQUENCE [LARGE SCALE GENOMIC DNA]</scope>
    <source>
        <strain evidence="2 3">SAG 216-7</strain>
    </source>
</reference>
<evidence type="ECO:0000256" key="1">
    <source>
        <dbReference type="SAM" id="MobiDB-lite"/>
    </source>
</evidence>
<dbReference type="EMBL" id="JALJOT010000013">
    <property type="protein sequence ID" value="KAK9904245.1"/>
    <property type="molecule type" value="Genomic_DNA"/>
</dbReference>
<gene>
    <name evidence="2" type="ORF">WJX75_007637</name>
</gene>
<protein>
    <submittedName>
        <fullName evidence="2">Uncharacterized protein</fullName>
    </submittedName>
</protein>
<evidence type="ECO:0000313" key="2">
    <source>
        <dbReference type="EMBL" id="KAK9904245.1"/>
    </source>
</evidence>
<feature type="region of interest" description="Disordered" evidence="1">
    <location>
        <begin position="253"/>
        <end position="274"/>
    </location>
</feature>
<proteinExistence type="predicted"/>